<evidence type="ECO:0000313" key="3">
    <source>
        <dbReference type="EMBL" id="PWW75874.1"/>
    </source>
</evidence>
<feature type="region of interest" description="Disordered" evidence="2">
    <location>
        <begin position="283"/>
        <end position="381"/>
    </location>
</feature>
<protein>
    <submittedName>
        <fullName evidence="3">Uncharacterized protein</fullName>
    </submittedName>
</protein>
<evidence type="ECO:0000256" key="2">
    <source>
        <dbReference type="SAM" id="MobiDB-lite"/>
    </source>
</evidence>
<proteinExistence type="predicted"/>
<feature type="coiled-coil region" evidence="1">
    <location>
        <begin position="169"/>
        <end position="225"/>
    </location>
</feature>
<dbReference type="AlphaFoldDB" id="A0A317SN12"/>
<comment type="caution">
    <text evidence="3">The sequence shown here is derived from an EMBL/GenBank/DDBJ whole genome shotgun (WGS) entry which is preliminary data.</text>
</comment>
<evidence type="ECO:0000313" key="4">
    <source>
        <dbReference type="Proteomes" id="UP000246991"/>
    </source>
</evidence>
<dbReference type="EMBL" id="PYWC01000041">
    <property type="protein sequence ID" value="PWW75874.1"/>
    <property type="molecule type" value="Genomic_DNA"/>
</dbReference>
<keyword evidence="4" id="KW-1185">Reference proteome</keyword>
<dbReference type="OrthoDB" id="2935572at2759"/>
<accession>A0A317SN12</accession>
<dbReference type="Proteomes" id="UP000246991">
    <property type="component" value="Unassembled WGS sequence"/>
</dbReference>
<feature type="compositionally biased region" description="Basic and acidic residues" evidence="2">
    <location>
        <begin position="364"/>
        <end position="378"/>
    </location>
</feature>
<sequence>MDSSIPTFDDIFIKAMTTSSAPYPDFTANYEMSLAAIFADFPEKPEDFDQVTQILAKTAKAIFDATDSSALIHGVEIYRKIADRCFSCIKGLTDNLNLGAHEIKDCWTRASRFEQEADEKGRKLQMAERTLDHQVKHISTITKACVTQKEMLEECMSEREHGKDNYRWLTELRDLYTKLEADHKHCEERFQAFGGMLKDNEELKKEVQELKIENARLTVENYTHETAADLRKKSTNLNSMESHPKAYSINVDFPGHLSIVESVGPTGSVEALLSMTIGLKRKDTKFPGQDKSRRRWKHGKNSNSFQVSNEALGVHGEVSEADSRSAEDAAGISRKMSRALKPLPPTSEKVPNLRRAIPKKKLRERRETSEDSSKEDGPSGKFITSVVAESRCVVLTNFPQGTKASELCQIIRGGRLEQILLEVHFGKPIALVYFFHEKHALAFHEWVQKPPRLTINNLPVDSKLLEVRKAAGVSVVEESRVVRVPLNPGVSRSEVVREFSRLAPKLQITPTSLQSVEIVETPDGMSWAEYAFDGRIDAKKFLKGIMTGREHMKGPIYGKDQCEEPLHQGAKAKSWHFGANQAVNQEAAKE</sequence>
<gene>
    <name evidence="3" type="ORF">C7212DRAFT_344650</name>
</gene>
<organism evidence="3 4">
    <name type="scientific">Tuber magnatum</name>
    <name type="common">white Piedmont truffle</name>
    <dbReference type="NCBI Taxonomy" id="42249"/>
    <lineage>
        <taxon>Eukaryota</taxon>
        <taxon>Fungi</taxon>
        <taxon>Dikarya</taxon>
        <taxon>Ascomycota</taxon>
        <taxon>Pezizomycotina</taxon>
        <taxon>Pezizomycetes</taxon>
        <taxon>Pezizales</taxon>
        <taxon>Tuberaceae</taxon>
        <taxon>Tuber</taxon>
    </lineage>
</organism>
<name>A0A317SN12_9PEZI</name>
<keyword evidence="1" id="KW-0175">Coiled coil</keyword>
<feature type="compositionally biased region" description="Basic and acidic residues" evidence="2">
    <location>
        <begin position="317"/>
        <end position="327"/>
    </location>
</feature>
<reference evidence="3 4" key="1">
    <citation type="submission" date="2018-03" db="EMBL/GenBank/DDBJ databases">
        <title>Genomes of Pezizomycetes fungi and the evolution of truffles.</title>
        <authorList>
            <person name="Murat C."/>
            <person name="Payen T."/>
            <person name="Noel B."/>
            <person name="Kuo A."/>
            <person name="Martin F.M."/>
        </authorList>
    </citation>
    <scope>NUCLEOTIDE SEQUENCE [LARGE SCALE GENOMIC DNA]</scope>
    <source>
        <strain evidence="3">091103-1</strain>
    </source>
</reference>
<evidence type="ECO:0000256" key="1">
    <source>
        <dbReference type="SAM" id="Coils"/>
    </source>
</evidence>